<keyword evidence="1" id="KW-0614">Plasmid</keyword>
<sequence>MVSFEQRLKKIKTTEDAEEQVRLSKGYVTRLRNEAKKCETLDGKLAMNEKVKQAESVLRKMRRSIFDIEDAINNGLAATSILN</sequence>
<dbReference type="Proteomes" id="UP000061468">
    <property type="component" value="Plasmid pAMEDUM8_300"/>
</dbReference>
<dbReference type="RefSeq" id="WP_015068552.1">
    <property type="nucleotide sequence ID" value="NZ_CAKMLI010000020.1"/>
</dbReference>
<dbReference type="AlphaFoldDB" id="A0AAC8XNP0"/>
<gene>
    <name evidence="1" type="ORF">AV942_20340</name>
</gene>
<accession>A0AAC8XNP0</accession>
<organism evidence="1 2">
    <name type="scientific">Alteromonas mediterranea</name>
    <dbReference type="NCBI Taxonomy" id="314275"/>
    <lineage>
        <taxon>Bacteria</taxon>
        <taxon>Pseudomonadati</taxon>
        <taxon>Pseudomonadota</taxon>
        <taxon>Gammaproteobacteria</taxon>
        <taxon>Alteromonadales</taxon>
        <taxon>Alteromonadaceae</taxon>
        <taxon>Alteromonas/Salinimonas group</taxon>
        <taxon>Alteromonas</taxon>
    </lineage>
</organism>
<protein>
    <submittedName>
        <fullName evidence="1">Uncharacterized protein</fullName>
    </submittedName>
</protein>
<name>A0AAC8XNP0_9ALTE</name>
<evidence type="ECO:0000313" key="1">
    <source>
        <dbReference type="EMBL" id="AMJ80735.1"/>
    </source>
</evidence>
<dbReference type="EMBL" id="CP013929">
    <property type="protein sequence ID" value="AMJ80735.1"/>
    <property type="molecule type" value="Genomic_DNA"/>
</dbReference>
<proteinExistence type="predicted"/>
<evidence type="ECO:0000313" key="2">
    <source>
        <dbReference type="Proteomes" id="UP000061468"/>
    </source>
</evidence>
<reference evidence="1 2" key="1">
    <citation type="submission" date="2015-12" db="EMBL/GenBank/DDBJ databases">
        <title>Intraspecies pangenome expansion in the marine bacterium Alteromonas.</title>
        <authorList>
            <person name="Lopez-Perez M."/>
            <person name="Rodriguez-Valera F."/>
        </authorList>
    </citation>
    <scope>NUCLEOTIDE SEQUENCE [LARGE SCALE GENOMIC DNA]</scope>
    <source>
        <strain evidence="1 2">UM8</strain>
        <plasmid evidence="1 2">pAMEDUM8_300</plasmid>
    </source>
</reference>
<geneLocation type="plasmid" evidence="1 2">
    <name>pAMEDUM8_300</name>
</geneLocation>
<dbReference type="GeneID" id="56269174"/>